<dbReference type="Proteomes" id="UP000673975">
    <property type="component" value="Unassembled WGS sequence"/>
</dbReference>
<evidence type="ECO:0000259" key="5">
    <source>
        <dbReference type="Pfam" id="PF03330"/>
    </source>
</evidence>
<comment type="caution">
    <text evidence="6">The sequence shown here is derived from an EMBL/GenBank/DDBJ whole genome shotgun (WGS) entry which is preliminary data.</text>
</comment>
<keyword evidence="3" id="KW-0472">Membrane</keyword>
<dbReference type="PANTHER" id="PTHR34183:SF8">
    <property type="entry name" value="ENDOLYTIC PEPTIDOGLYCAN TRANSGLYCOSYLASE RLPA-RELATED"/>
    <property type="match status" value="1"/>
</dbReference>
<comment type="function">
    <text evidence="3">Lytic transglycosylase with a strong preference for naked glycan strands that lack stem peptides.</text>
</comment>
<evidence type="ECO:0000256" key="2">
    <source>
        <dbReference type="ARBA" id="ARBA00023316"/>
    </source>
</evidence>
<dbReference type="Pfam" id="PF03330">
    <property type="entry name" value="DPBB_1"/>
    <property type="match status" value="1"/>
</dbReference>
<dbReference type="InterPro" id="IPR036908">
    <property type="entry name" value="RlpA-like_sf"/>
</dbReference>
<keyword evidence="3" id="KW-0564">Palmitate</keyword>
<keyword evidence="3" id="KW-0449">Lipoprotein</keyword>
<keyword evidence="3" id="KW-1003">Cell membrane</keyword>
<gene>
    <name evidence="3" type="primary">rlpA</name>
    <name evidence="6" type="ORF">NATSA_10135</name>
</gene>
<keyword evidence="7" id="KW-1185">Reference proteome</keyword>
<evidence type="ECO:0000256" key="1">
    <source>
        <dbReference type="ARBA" id="ARBA00023239"/>
    </source>
</evidence>
<proteinExistence type="inferred from homology"/>
<dbReference type="Gene3D" id="2.40.40.10">
    <property type="entry name" value="RlpA-like domain"/>
    <property type="match status" value="1"/>
</dbReference>
<organism evidence="6 7">
    <name type="scientific">Natronogracilivirga saccharolytica</name>
    <dbReference type="NCBI Taxonomy" id="2812953"/>
    <lineage>
        <taxon>Bacteria</taxon>
        <taxon>Pseudomonadati</taxon>
        <taxon>Balneolota</taxon>
        <taxon>Balneolia</taxon>
        <taxon>Balneolales</taxon>
        <taxon>Cyclonatronaceae</taxon>
        <taxon>Natronogracilivirga</taxon>
    </lineage>
</organism>
<evidence type="ECO:0000313" key="7">
    <source>
        <dbReference type="Proteomes" id="UP000673975"/>
    </source>
</evidence>
<dbReference type="GO" id="GO:0071555">
    <property type="term" value="P:cell wall organization"/>
    <property type="evidence" value="ECO:0007669"/>
    <property type="project" value="UniProtKB-KW"/>
</dbReference>
<accession>A0A8J7UVW9</accession>
<dbReference type="InterPro" id="IPR012997">
    <property type="entry name" value="RplA"/>
</dbReference>
<name>A0A8J7UVW9_9BACT</name>
<dbReference type="SUPFAM" id="SSF50685">
    <property type="entry name" value="Barwin-like endoglucanases"/>
    <property type="match status" value="1"/>
</dbReference>
<dbReference type="NCBIfam" id="TIGR00413">
    <property type="entry name" value="rlpA"/>
    <property type="match status" value="1"/>
</dbReference>
<keyword evidence="2 3" id="KW-0961">Cell wall biogenesis/degradation</keyword>
<dbReference type="PANTHER" id="PTHR34183">
    <property type="entry name" value="ENDOLYTIC PEPTIDOGLYCAN TRANSGLYCOSYLASE RLPA"/>
    <property type="match status" value="1"/>
</dbReference>
<evidence type="ECO:0000256" key="4">
    <source>
        <dbReference type="RuleBase" id="RU003495"/>
    </source>
</evidence>
<dbReference type="GO" id="GO:0000270">
    <property type="term" value="P:peptidoglycan metabolic process"/>
    <property type="evidence" value="ECO:0007669"/>
    <property type="project" value="UniProtKB-UniRule"/>
</dbReference>
<dbReference type="AlphaFoldDB" id="A0A8J7UVW9"/>
<feature type="domain" description="RlpA-like protein double-psi beta-barrel" evidence="5">
    <location>
        <begin position="40"/>
        <end position="127"/>
    </location>
</feature>
<dbReference type="HAMAP" id="MF_02071">
    <property type="entry name" value="RlpA"/>
    <property type="match status" value="1"/>
</dbReference>
<dbReference type="GO" id="GO:0008932">
    <property type="term" value="F:lytic endotransglycosylase activity"/>
    <property type="evidence" value="ECO:0007669"/>
    <property type="project" value="UniProtKB-UniRule"/>
</dbReference>
<dbReference type="GO" id="GO:0005886">
    <property type="term" value="C:plasma membrane"/>
    <property type="evidence" value="ECO:0007669"/>
    <property type="project" value="UniProtKB-SubCell"/>
</dbReference>
<sequence length="216" mass="24302">MINKLGYSVVFAVVLLTAWMVSSCAFPEADREEVPEVLQEGVASWYGPGFHGRRTSNGEIYNENDTTAAHRTLPFDTVVRVVNTENEKSVKVRINDRGPYVGDRIIDLSRAAAQEIDMLDSGTARVRLELVEAGGDIPDDLEQELFTIQLAEYSGPMYAERFAEDVGGEARVEYVDMFQRGRYMVYHGTYYSIQSAREDLALLREQGYDGLVKQIN</sequence>
<comment type="subcellular location">
    <subcellularLocation>
        <location evidence="3">Cell membrane</location>
        <topology evidence="3">Lipid-anchor</topology>
    </subcellularLocation>
</comment>
<keyword evidence="1 3" id="KW-0456">Lyase</keyword>
<dbReference type="EMBL" id="JAFIDN010000007">
    <property type="protein sequence ID" value="MBP3193021.1"/>
    <property type="molecule type" value="Genomic_DNA"/>
</dbReference>
<dbReference type="InterPro" id="IPR009009">
    <property type="entry name" value="RlpA-like_DPBB"/>
</dbReference>
<comment type="similarity">
    <text evidence="3 4">Belongs to the RlpA family.</text>
</comment>
<dbReference type="InterPro" id="IPR034718">
    <property type="entry name" value="RlpA"/>
</dbReference>
<protein>
    <recommendedName>
        <fullName evidence="3">Probable endolytic peptidoglycan transglycosylase RlpA</fullName>
        <ecNumber evidence="3">4.2.2.-</ecNumber>
    </recommendedName>
</protein>
<reference evidence="6" key="1">
    <citation type="submission" date="2021-02" db="EMBL/GenBank/DDBJ databases">
        <title>Natronogracilivirga saccharolytica gen. nov. sp. nov. a new anaerobic, haloalkiliphilic carbohydrate-fermenting bacterium from soda lake and proposing of Cyclonatronumiaceae fam. nov. in the phylum Balneolaeota.</title>
        <authorList>
            <person name="Zhilina T.N."/>
            <person name="Sorokin D.Y."/>
            <person name="Zavarzina D.G."/>
            <person name="Toshchakov S.V."/>
            <person name="Kublanov I.V."/>
        </authorList>
    </citation>
    <scope>NUCLEOTIDE SEQUENCE</scope>
    <source>
        <strain evidence="6">Z-1702</strain>
    </source>
</reference>
<dbReference type="PROSITE" id="PS51257">
    <property type="entry name" value="PROKAR_LIPOPROTEIN"/>
    <property type="match status" value="1"/>
</dbReference>
<evidence type="ECO:0000313" key="6">
    <source>
        <dbReference type="EMBL" id="MBP3193021.1"/>
    </source>
</evidence>
<dbReference type="EC" id="4.2.2.-" evidence="3"/>
<evidence type="ECO:0000256" key="3">
    <source>
        <dbReference type="HAMAP-Rule" id="MF_02071"/>
    </source>
</evidence>
<dbReference type="CDD" id="cd22268">
    <property type="entry name" value="DPBB_RlpA-like"/>
    <property type="match status" value="1"/>
</dbReference>